<evidence type="ECO:0000313" key="11">
    <source>
        <dbReference type="Proteomes" id="UP000031599"/>
    </source>
</evidence>
<name>A0A0C2D0G8_9BACT</name>
<dbReference type="GO" id="GO:0034628">
    <property type="term" value="P:'de novo' NAD+ biosynthetic process from L-aspartate"/>
    <property type="evidence" value="ECO:0007669"/>
    <property type="project" value="TreeGrafter"/>
</dbReference>
<dbReference type="SUPFAM" id="SSF142754">
    <property type="entry name" value="NadA-like"/>
    <property type="match status" value="1"/>
</dbReference>
<keyword evidence="7" id="KW-0479">Metal-binding</keyword>
<keyword evidence="8" id="KW-0408">Iron</keyword>
<gene>
    <name evidence="10" type="ORF">DB30_07850</name>
</gene>
<evidence type="ECO:0000256" key="6">
    <source>
        <dbReference type="ARBA" id="ARBA00022679"/>
    </source>
</evidence>
<comment type="cofactor">
    <cofactor evidence="1">
        <name>[4Fe-4S] cluster</name>
        <dbReference type="ChEBI" id="CHEBI:49883"/>
    </cofactor>
</comment>
<dbReference type="Pfam" id="PF02445">
    <property type="entry name" value="NadA"/>
    <property type="match status" value="1"/>
</dbReference>
<comment type="caution">
    <text evidence="10">The sequence shown here is derived from an EMBL/GenBank/DDBJ whole genome shotgun (WGS) entry which is preliminary data.</text>
</comment>
<proteinExistence type="predicted"/>
<dbReference type="GO" id="GO:0051539">
    <property type="term" value="F:4 iron, 4 sulfur cluster binding"/>
    <property type="evidence" value="ECO:0007669"/>
    <property type="project" value="UniProtKB-KW"/>
</dbReference>
<dbReference type="GO" id="GO:0046872">
    <property type="term" value="F:metal ion binding"/>
    <property type="evidence" value="ECO:0007669"/>
    <property type="project" value="UniProtKB-KW"/>
</dbReference>
<evidence type="ECO:0000256" key="1">
    <source>
        <dbReference type="ARBA" id="ARBA00001966"/>
    </source>
</evidence>
<keyword evidence="4" id="KW-0004">4Fe-4S</keyword>
<evidence type="ECO:0000256" key="5">
    <source>
        <dbReference type="ARBA" id="ARBA00022642"/>
    </source>
</evidence>
<evidence type="ECO:0000313" key="10">
    <source>
        <dbReference type="EMBL" id="KIG13642.1"/>
    </source>
</evidence>
<keyword evidence="6" id="KW-0808">Transferase</keyword>
<organism evidence="10 11">
    <name type="scientific">Enhygromyxa salina</name>
    <dbReference type="NCBI Taxonomy" id="215803"/>
    <lineage>
        <taxon>Bacteria</taxon>
        <taxon>Pseudomonadati</taxon>
        <taxon>Myxococcota</taxon>
        <taxon>Polyangia</taxon>
        <taxon>Nannocystales</taxon>
        <taxon>Nannocystaceae</taxon>
        <taxon>Enhygromyxa</taxon>
    </lineage>
</organism>
<dbReference type="EMBL" id="JMCC02000090">
    <property type="protein sequence ID" value="KIG13642.1"/>
    <property type="molecule type" value="Genomic_DNA"/>
</dbReference>
<dbReference type="GO" id="GO:0008987">
    <property type="term" value="F:quinolinate synthetase A activity"/>
    <property type="evidence" value="ECO:0007669"/>
    <property type="project" value="InterPro"/>
</dbReference>
<dbReference type="Proteomes" id="UP000031599">
    <property type="component" value="Unassembled WGS sequence"/>
</dbReference>
<dbReference type="EC" id="2.5.1.72" evidence="3"/>
<dbReference type="Gene3D" id="3.40.50.10800">
    <property type="entry name" value="NadA-like"/>
    <property type="match status" value="3"/>
</dbReference>
<evidence type="ECO:0000256" key="9">
    <source>
        <dbReference type="ARBA" id="ARBA00023014"/>
    </source>
</evidence>
<keyword evidence="9" id="KW-0411">Iron-sulfur</keyword>
<dbReference type="InterPro" id="IPR036094">
    <property type="entry name" value="NadA_sf"/>
</dbReference>
<protein>
    <recommendedName>
        <fullName evidence="3">quinolinate synthase</fullName>
        <ecNumber evidence="3">2.5.1.72</ecNumber>
    </recommendedName>
</protein>
<accession>A0A0C2D0G8</accession>
<evidence type="ECO:0000256" key="8">
    <source>
        <dbReference type="ARBA" id="ARBA00023004"/>
    </source>
</evidence>
<evidence type="ECO:0000256" key="3">
    <source>
        <dbReference type="ARBA" id="ARBA00012669"/>
    </source>
</evidence>
<evidence type="ECO:0000256" key="4">
    <source>
        <dbReference type="ARBA" id="ARBA00022485"/>
    </source>
</evidence>
<reference evidence="10 11" key="1">
    <citation type="submission" date="2014-12" db="EMBL/GenBank/DDBJ databases">
        <title>Genome assembly of Enhygromyxa salina DSM 15201.</title>
        <authorList>
            <person name="Sharma G."/>
            <person name="Subramanian S."/>
        </authorList>
    </citation>
    <scope>NUCLEOTIDE SEQUENCE [LARGE SCALE GENOMIC DNA]</scope>
    <source>
        <strain evidence="10 11">DSM 15201</strain>
    </source>
</reference>
<dbReference type="PANTHER" id="PTHR30573">
    <property type="entry name" value="QUINOLINATE SYNTHETASE A"/>
    <property type="match status" value="1"/>
</dbReference>
<evidence type="ECO:0000256" key="2">
    <source>
        <dbReference type="ARBA" id="ARBA00005065"/>
    </source>
</evidence>
<evidence type="ECO:0000256" key="7">
    <source>
        <dbReference type="ARBA" id="ARBA00022723"/>
    </source>
</evidence>
<keyword evidence="5" id="KW-0662">Pyridine nucleotide biosynthesis</keyword>
<comment type="pathway">
    <text evidence="2">Cofactor biosynthesis; NAD(+) biosynthesis; quinolinate from iminoaspartate: step 1/1.</text>
</comment>
<dbReference type="UniPathway" id="UPA00253">
    <property type="reaction ID" value="UER00327"/>
</dbReference>
<dbReference type="AlphaFoldDB" id="A0A0C2D0G8"/>
<sequence>MPKQERRSEHSSAAVLVRQSARRRPRAVFWDTLGPPRSPLPSATPFPSLIVRATGFAAQGAFAEAQAEFLDPDPEVVARLEALLRSREAGVVAHYYMDAELQGVLWACDWPHINISDSLVMADRGVDMARAGAKEIVVLGVDFMSENVRAILDASGFQQVGCWRVAEQPIGCSLAEAAESRAYAAWLEQAAATPNSLHVVYINTSLRTKAHAHHVVPTITCTSSNVVATVLQTFAQEPQAHVWFGPDTYMGQNLARLFATLLELGDDAIAALHPAHTSETIRALLPRFHYFEQGNCVVHHMFGAAVTDQVERDYYDSPTANVDVTAHLEVPGEMFALALRAQREGRGVVGSTKNILDHITAKLDAALAEPAVDPPRRLRFVLGTEAGMVTAIVRALRDRLAAAERATVEIEIIFPVAAQAVTTTGDTVLPIIPGVSGGEGCSTAGGCATCPYMKMNSLDALCDLLERLPAAGSSPSVDRAAVHRELAGYEPRKYGERIAGKTVAALGTEPILYMRGFQQTGSLPQQLLADLRAR</sequence>
<dbReference type="InterPro" id="IPR003473">
    <property type="entry name" value="NadA"/>
</dbReference>
<dbReference type="PANTHER" id="PTHR30573:SF0">
    <property type="entry name" value="QUINOLINATE SYNTHASE, CHLOROPLASTIC"/>
    <property type="match status" value="1"/>
</dbReference>